<keyword evidence="2" id="KW-0238">DNA-binding</keyword>
<evidence type="ECO:0000313" key="6">
    <source>
        <dbReference type="Proteomes" id="UP000435649"/>
    </source>
</evidence>
<organism evidence="5 6">
    <name type="scientific">Victivallis lenta</name>
    <dbReference type="NCBI Taxonomy" id="2606640"/>
    <lineage>
        <taxon>Bacteria</taxon>
        <taxon>Pseudomonadati</taxon>
        <taxon>Lentisphaerota</taxon>
        <taxon>Lentisphaeria</taxon>
        <taxon>Victivallales</taxon>
        <taxon>Victivallaceae</taxon>
        <taxon>Victivallis</taxon>
    </lineage>
</organism>
<dbReference type="PANTHER" id="PTHR46796">
    <property type="entry name" value="HTH-TYPE TRANSCRIPTIONAL ACTIVATOR RHAS-RELATED"/>
    <property type="match status" value="1"/>
</dbReference>
<gene>
    <name evidence="5" type="ORF">FYJ85_17115</name>
</gene>
<dbReference type="PANTHER" id="PTHR46796:SF7">
    <property type="entry name" value="ARAC FAMILY TRANSCRIPTIONAL REGULATOR"/>
    <property type="match status" value="1"/>
</dbReference>
<sequence length="379" mass="41874">MFRKMPHILCAFMHPNDQLLQPIYAFGQRHGWLIELCRDVIPRDWQGDGVISDYLTLEDLSAIRDIGKIPIVSRILPPGGNVRSVLSDTRAVAEMAVDFFVGQGFQIFAAISTQEFPGEVCGIPICPSQALRELTGRRGLECHSHYCVPRDGVEPSYPEMLAGIRNFLESLPKPAALILVNPQVVAPVWRAVEELGLRVPEEVAILCNSQRPLYTTYTPVPLSGINGEHGTVGLKLAETMQKMLDGGDVPLEPEVISPSAVIRRASTDIIAVPHLKLATAIRFLIQNCDSPVGIGEAARYAELSQSMLNRLFRRHLGRTGIEFLQQLRIDRMKNLLDSTELSLSEIAAQTGYSSPVSLSLAFRRATGMQPGAYRELRRG</sequence>
<dbReference type="PROSITE" id="PS01124">
    <property type="entry name" value="HTH_ARAC_FAMILY_2"/>
    <property type="match status" value="1"/>
</dbReference>
<protein>
    <submittedName>
        <fullName evidence="5">Helix-turn-helix domain-containing protein</fullName>
    </submittedName>
</protein>
<evidence type="ECO:0000256" key="2">
    <source>
        <dbReference type="ARBA" id="ARBA00023125"/>
    </source>
</evidence>
<dbReference type="SMART" id="SM00342">
    <property type="entry name" value="HTH_ARAC"/>
    <property type="match status" value="1"/>
</dbReference>
<dbReference type="GO" id="GO:0003700">
    <property type="term" value="F:DNA-binding transcription factor activity"/>
    <property type="evidence" value="ECO:0007669"/>
    <property type="project" value="InterPro"/>
</dbReference>
<dbReference type="Pfam" id="PF12833">
    <property type="entry name" value="HTH_18"/>
    <property type="match status" value="1"/>
</dbReference>
<dbReference type="InterPro" id="IPR046335">
    <property type="entry name" value="LacI/GalR-like_sensor"/>
</dbReference>
<name>A0A844G7B3_9BACT</name>
<comment type="caution">
    <text evidence="5">The sequence shown here is derived from an EMBL/GenBank/DDBJ whole genome shotgun (WGS) entry which is preliminary data.</text>
</comment>
<accession>A0A844G7B3</accession>
<dbReference type="Gene3D" id="1.10.10.60">
    <property type="entry name" value="Homeodomain-like"/>
    <property type="match status" value="2"/>
</dbReference>
<feature type="domain" description="HTH araC/xylS-type" evidence="4">
    <location>
        <begin position="278"/>
        <end position="376"/>
    </location>
</feature>
<dbReference type="EMBL" id="VUNS01000023">
    <property type="protein sequence ID" value="MST98762.1"/>
    <property type="molecule type" value="Genomic_DNA"/>
</dbReference>
<dbReference type="SUPFAM" id="SSF53822">
    <property type="entry name" value="Periplasmic binding protein-like I"/>
    <property type="match status" value="1"/>
</dbReference>
<dbReference type="Proteomes" id="UP000435649">
    <property type="component" value="Unassembled WGS sequence"/>
</dbReference>
<keyword evidence="6" id="KW-1185">Reference proteome</keyword>
<evidence type="ECO:0000256" key="3">
    <source>
        <dbReference type="ARBA" id="ARBA00023163"/>
    </source>
</evidence>
<dbReference type="InterPro" id="IPR009057">
    <property type="entry name" value="Homeodomain-like_sf"/>
</dbReference>
<dbReference type="GO" id="GO:0043565">
    <property type="term" value="F:sequence-specific DNA binding"/>
    <property type="evidence" value="ECO:0007669"/>
    <property type="project" value="InterPro"/>
</dbReference>
<keyword evidence="3" id="KW-0804">Transcription</keyword>
<evidence type="ECO:0000256" key="1">
    <source>
        <dbReference type="ARBA" id="ARBA00023015"/>
    </source>
</evidence>
<dbReference type="Gene3D" id="3.40.50.2300">
    <property type="match status" value="2"/>
</dbReference>
<dbReference type="InterPro" id="IPR018060">
    <property type="entry name" value="HTH_AraC"/>
</dbReference>
<dbReference type="SUPFAM" id="SSF46689">
    <property type="entry name" value="Homeodomain-like"/>
    <property type="match status" value="2"/>
</dbReference>
<dbReference type="Pfam" id="PF13377">
    <property type="entry name" value="Peripla_BP_3"/>
    <property type="match status" value="1"/>
</dbReference>
<evidence type="ECO:0000259" key="4">
    <source>
        <dbReference type="PROSITE" id="PS01124"/>
    </source>
</evidence>
<keyword evidence="1" id="KW-0805">Transcription regulation</keyword>
<evidence type="ECO:0000313" key="5">
    <source>
        <dbReference type="EMBL" id="MST98762.1"/>
    </source>
</evidence>
<dbReference type="InterPro" id="IPR028082">
    <property type="entry name" value="Peripla_BP_I"/>
</dbReference>
<dbReference type="AlphaFoldDB" id="A0A844G7B3"/>
<proteinExistence type="predicted"/>
<dbReference type="InterPro" id="IPR050204">
    <property type="entry name" value="AraC_XylS_family_regulators"/>
</dbReference>
<reference evidence="5 6" key="1">
    <citation type="submission" date="2019-08" db="EMBL/GenBank/DDBJ databases">
        <title>In-depth cultivation of the pig gut microbiome towards novel bacterial diversity and tailored functional studies.</title>
        <authorList>
            <person name="Wylensek D."/>
            <person name="Hitch T.C.A."/>
            <person name="Clavel T."/>
        </authorList>
    </citation>
    <scope>NUCLEOTIDE SEQUENCE [LARGE SCALE GENOMIC DNA]</scope>
    <source>
        <strain evidence="5 6">BBE-744-WT-12</strain>
    </source>
</reference>